<accession>A0AAV9F025</accession>
<organism evidence="1 2">
    <name type="scientific">Acorus calamus</name>
    <name type="common">Sweet flag</name>
    <dbReference type="NCBI Taxonomy" id="4465"/>
    <lineage>
        <taxon>Eukaryota</taxon>
        <taxon>Viridiplantae</taxon>
        <taxon>Streptophyta</taxon>
        <taxon>Embryophyta</taxon>
        <taxon>Tracheophyta</taxon>
        <taxon>Spermatophyta</taxon>
        <taxon>Magnoliopsida</taxon>
        <taxon>Liliopsida</taxon>
        <taxon>Acoraceae</taxon>
        <taxon>Acorus</taxon>
    </lineage>
</organism>
<comment type="caution">
    <text evidence="1">The sequence shown here is derived from an EMBL/GenBank/DDBJ whole genome shotgun (WGS) entry which is preliminary data.</text>
</comment>
<sequence length="83" mass="9701">MTPLVLENNKIPSLPYIPLHRNKYSGTENPILPLVKSNHLHNISPTSILRELNQRTQLTRNMAPHIHSKWTLKKEMIRGFRLI</sequence>
<dbReference type="AlphaFoldDB" id="A0AAV9F025"/>
<reference evidence="1" key="1">
    <citation type="journal article" date="2023" name="Nat. Commun.">
        <title>Diploid and tetraploid genomes of Acorus and the evolution of monocots.</title>
        <authorList>
            <person name="Ma L."/>
            <person name="Liu K.W."/>
            <person name="Li Z."/>
            <person name="Hsiao Y.Y."/>
            <person name="Qi Y."/>
            <person name="Fu T."/>
            <person name="Tang G.D."/>
            <person name="Zhang D."/>
            <person name="Sun W.H."/>
            <person name="Liu D.K."/>
            <person name="Li Y."/>
            <person name="Chen G.Z."/>
            <person name="Liu X.D."/>
            <person name="Liao X.Y."/>
            <person name="Jiang Y.T."/>
            <person name="Yu X."/>
            <person name="Hao Y."/>
            <person name="Huang J."/>
            <person name="Zhao X.W."/>
            <person name="Ke S."/>
            <person name="Chen Y.Y."/>
            <person name="Wu W.L."/>
            <person name="Hsu J.L."/>
            <person name="Lin Y.F."/>
            <person name="Huang M.D."/>
            <person name="Li C.Y."/>
            <person name="Huang L."/>
            <person name="Wang Z.W."/>
            <person name="Zhao X."/>
            <person name="Zhong W.Y."/>
            <person name="Peng D.H."/>
            <person name="Ahmad S."/>
            <person name="Lan S."/>
            <person name="Zhang J.S."/>
            <person name="Tsai W.C."/>
            <person name="Van de Peer Y."/>
            <person name="Liu Z.J."/>
        </authorList>
    </citation>
    <scope>NUCLEOTIDE SEQUENCE</scope>
    <source>
        <strain evidence="1">CP</strain>
    </source>
</reference>
<protein>
    <submittedName>
        <fullName evidence="1">Uncharacterized protein</fullName>
    </submittedName>
</protein>
<dbReference type="EMBL" id="JAUJYO010000004">
    <property type="protein sequence ID" value="KAK1319385.1"/>
    <property type="molecule type" value="Genomic_DNA"/>
</dbReference>
<keyword evidence="2" id="KW-1185">Reference proteome</keyword>
<gene>
    <name evidence="1" type="ORF">QJS10_CPB04g01499</name>
</gene>
<reference evidence="1" key="2">
    <citation type="submission" date="2023-06" db="EMBL/GenBank/DDBJ databases">
        <authorList>
            <person name="Ma L."/>
            <person name="Liu K.-W."/>
            <person name="Li Z."/>
            <person name="Hsiao Y.-Y."/>
            <person name="Qi Y."/>
            <person name="Fu T."/>
            <person name="Tang G."/>
            <person name="Zhang D."/>
            <person name="Sun W.-H."/>
            <person name="Liu D.-K."/>
            <person name="Li Y."/>
            <person name="Chen G.-Z."/>
            <person name="Liu X.-D."/>
            <person name="Liao X.-Y."/>
            <person name="Jiang Y.-T."/>
            <person name="Yu X."/>
            <person name="Hao Y."/>
            <person name="Huang J."/>
            <person name="Zhao X.-W."/>
            <person name="Ke S."/>
            <person name="Chen Y.-Y."/>
            <person name="Wu W.-L."/>
            <person name="Hsu J.-L."/>
            <person name="Lin Y.-F."/>
            <person name="Huang M.-D."/>
            <person name="Li C.-Y."/>
            <person name="Huang L."/>
            <person name="Wang Z.-W."/>
            <person name="Zhao X."/>
            <person name="Zhong W.-Y."/>
            <person name="Peng D.-H."/>
            <person name="Ahmad S."/>
            <person name="Lan S."/>
            <person name="Zhang J.-S."/>
            <person name="Tsai W.-C."/>
            <person name="Van De Peer Y."/>
            <person name="Liu Z.-J."/>
        </authorList>
    </citation>
    <scope>NUCLEOTIDE SEQUENCE</scope>
    <source>
        <strain evidence="1">CP</strain>
        <tissue evidence="1">Leaves</tissue>
    </source>
</reference>
<name>A0AAV9F025_ACOCL</name>
<evidence type="ECO:0000313" key="2">
    <source>
        <dbReference type="Proteomes" id="UP001180020"/>
    </source>
</evidence>
<proteinExistence type="predicted"/>
<dbReference type="Proteomes" id="UP001180020">
    <property type="component" value="Unassembled WGS sequence"/>
</dbReference>
<evidence type="ECO:0000313" key="1">
    <source>
        <dbReference type="EMBL" id="KAK1319385.1"/>
    </source>
</evidence>